<comment type="caution">
    <text evidence="1">The sequence shown here is derived from an EMBL/GenBank/DDBJ whole genome shotgun (WGS) entry which is preliminary data.</text>
</comment>
<dbReference type="InterPro" id="IPR012340">
    <property type="entry name" value="NA-bd_OB-fold"/>
</dbReference>
<organism evidence="1 2">
    <name type="scientific">Heracleum sosnowskyi</name>
    <dbReference type="NCBI Taxonomy" id="360622"/>
    <lineage>
        <taxon>Eukaryota</taxon>
        <taxon>Viridiplantae</taxon>
        <taxon>Streptophyta</taxon>
        <taxon>Embryophyta</taxon>
        <taxon>Tracheophyta</taxon>
        <taxon>Spermatophyta</taxon>
        <taxon>Magnoliopsida</taxon>
        <taxon>eudicotyledons</taxon>
        <taxon>Gunneridae</taxon>
        <taxon>Pentapetalae</taxon>
        <taxon>asterids</taxon>
        <taxon>campanulids</taxon>
        <taxon>Apiales</taxon>
        <taxon>Apiaceae</taxon>
        <taxon>Apioideae</taxon>
        <taxon>apioid superclade</taxon>
        <taxon>Tordylieae</taxon>
        <taxon>Tordyliinae</taxon>
        <taxon>Heracleum</taxon>
    </lineage>
</organism>
<protein>
    <submittedName>
        <fullName evidence="1">Uncharacterized protein</fullName>
    </submittedName>
</protein>
<sequence>MVDEYLFCYNYKRTVPHPQKKFELTVVASNDTGGIKVVPEDQQVCMLIGKRARQLVDTKGSAKEFLQILKELDNKDYTLKLRIKEFNILDKIEVYWATNICNGFKLEELDTIEDKEEVPQTATQATTSTYHLEVMLDLNCQSS</sequence>
<evidence type="ECO:0000313" key="1">
    <source>
        <dbReference type="EMBL" id="KAK1384787.1"/>
    </source>
</evidence>
<reference evidence="1" key="2">
    <citation type="submission" date="2023-05" db="EMBL/GenBank/DDBJ databases">
        <authorList>
            <person name="Schelkunov M.I."/>
        </authorList>
    </citation>
    <scope>NUCLEOTIDE SEQUENCE</scope>
    <source>
        <strain evidence="1">Hsosn_3</strain>
        <tissue evidence="1">Leaf</tissue>
    </source>
</reference>
<proteinExistence type="predicted"/>
<name>A0AAD8IF59_9APIA</name>
<dbReference type="Proteomes" id="UP001237642">
    <property type="component" value="Unassembled WGS sequence"/>
</dbReference>
<evidence type="ECO:0000313" key="2">
    <source>
        <dbReference type="Proteomes" id="UP001237642"/>
    </source>
</evidence>
<gene>
    <name evidence="1" type="ORF">POM88_022522</name>
</gene>
<dbReference type="Gene3D" id="2.40.50.140">
    <property type="entry name" value="Nucleic acid-binding proteins"/>
    <property type="match status" value="1"/>
</dbReference>
<keyword evidence="2" id="KW-1185">Reference proteome</keyword>
<dbReference type="EMBL" id="JAUIZM010000005">
    <property type="protein sequence ID" value="KAK1384787.1"/>
    <property type="molecule type" value="Genomic_DNA"/>
</dbReference>
<reference evidence="1" key="1">
    <citation type="submission" date="2023-02" db="EMBL/GenBank/DDBJ databases">
        <title>Genome of toxic invasive species Heracleum sosnowskyi carries increased number of genes despite the absence of recent whole-genome duplications.</title>
        <authorList>
            <person name="Schelkunov M."/>
            <person name="Shtratnikova V."/>
            <person name="Makarenko M."/>
            <person name="Klepikova A."/>
            <person name="Omelchenko D."/>
            <person name="Novikova G."/>
            <person name="Obukhova E."/>
            <person name="Bogdanov V."/>
            <person name="Penin A."/>
            <person name="Logacheva M."/>
        </authorList>
    </citation>
    <scope>NUCLEOTIDE SEQUENCE</scope>
    <source>
        <strain evidence="1">Hsosn_3</strain>
        <tissue evidence="1">Leaf</tissue>
    </source>
</reference>
<dbReference type="AlphaFoldDB" id="A0AAD8IF59"/>
<dbReference type="SUPFAM" id="SSF50249">
    <property type="entry name" value="Nucleic acid-binding proteins"/>
    <property type="match status" value="1"/>
</dbReference>
<accession>A0AAD8IF59</accession>